<evidence type="ECO:0000259" key="1">
    <source>
        <dbReference type="Pfam" id="PF07238"/>
    </source>
</evidence>
<reference evidence="2 3" key="1">
    <citation type="submission" date="2017-06" db="EMBL/GenBank/DDBJ databases">
        <title>Sequencing and comparative analysis of myxobacterial genomes.</title>
        <authorList>
            <person name="Rupp O."/>
            <person name="Goesmann A."/>
            <person name="Sogaard-Andersen L."/>
        </authorList>
    </citation>
    <scope>NUCLEOTIDE SEQUENCE [LARGE SCALE GENOMIC DNA]</scope>
    <source>
        <strain evidence="2 3">DSM 52655</strain>
    </source>
</reference>
<dbReference type="Proteomes" id="UP000217257">
    <property type="component" value="Chromosome"/>
</dbReference>
<dbReference type="InterPro" id="IPR009875">
    <property type="entry name" value="PilZ_domain"/>
</dbReference>
<proteinExistence type="predicted"/>
<dbReference type="EMBL" id="CP022098">
    <property type="protein sequence ID" value="ATB40984.1"/>
    <property type="molecule type" value="Genomic_DNA"/>
</dbReference>
<organism evidence="2 3">
    <name type="scientific">Cystobacter fuscus</name>
    <dbReference type="NCBI Taxonomy" id="43"/>
    <lineage>
        <taxon>Bacteria</taxon>
        <taxon>Pseudomonadati</taxon>
        <taxon>Myxococcota</taxon>
        <taxon>Myxococcia</taxon>
        <taxon>Myxococcales</taxon>
        <taxon>Cystobacterineae</taxon>
        <taxon>Archangiaceae</taxon>
        <taxon>Cystobacter</taxon>
    </lineage>
</organism>
<dbReference type="Pfam" id="PF07238">
    <property type="entry name" value="PilZ"/>
    <property type="match status" value="1"/>
</dbReference>
<sequence>MSNLSSSERRRHPRHRVRMRIKILRGEVELAGEIFNISRSGCLLVTPVAMRVGDHYSVHLPVLPGSSFSIKVVRTRRVGEWFAVATHFETQLPDEAPILKLASQDSGVQEEPEQLF</sequence>
<gene>
    <name evidence="2" type="ORF">CYFUS_006446</name>
</gene>
<dbReference type="KEGG" id="cfus:CYFUS_006446"/>
<dbReference type="AlphaFoldDB" id="A0A250JAN4"/>
<dbReference type="Gene3D" id="2.40.10.220">
    <property type="entry name" value="predicted glycosyltransferase like domains"/>
    <property type="match status" value="1"/>
</dbReference>
<protein>
    <submittedName>
        <fullName evidence="2">Pilus assembly protein PilZ</fullName>
    </submittedName>
</protein>
<dbReference type="RefSeq" id="WP_232536943.1">
    <property type="nucleotide sequence ID" value="NZ_CP022098.1"/>
</dbReference>
<feature type="domain" description="PilZ" evidence="1">
    <location>
        <begin position="8"/>
        <end position="95"/>
    </location>
</feature>
<dbReference type="GO" id="GO:0035438">
    <property type="term" value="F:cyclic-di-GMP binding"/>
    <property type="evidence" value="ECO:0007669"/>
    <property type="project" value="InterPro"/>
</dbReference>
<evidence type="ECO:0000313" key="2">
    <source>
        <dbReference type="EMBL" id="ATB40984.1"/>
    </source>
</evidence>
<evidence type="ECO:0000313" key="3">
    <source>
        <dbReference type="Proteomes" id="UP000217257"/>
    </source>
</evidence>
<accession>A0A250JAN4</accession>
<dbReference type="SUPFAM" id="SSF141371">
    <property type="entry name" value="PilZ domain-like"/>
    <property type="match status" value="1"/>
</dbReference>
<name>A0A250JAN4_9BACT</name>